<evidence type="ECO:0000256" key="4">
    <source>
        <dbReference type="ARBA" id="ARBA00022490"/>
    </source>
</evidence>
<comment type="caution">
    <text evidence="11">The sequence shown here is derived from an EMBL/GenBank/DDBJ whole genome shotgun (WGS) entry which is preliminary data.</text>
</comment>
<dbReference type="GO" id="GO:0000774">
    <property type="term" value="F:adenyl-nucleotide exchange factor activity"/>
    <property type="evidence" value="ECO:0007669"/>
    <property type="project" value="InterPro"/>
</dbReference>
<proteinExistence type="inferred from homology"/>
<dbReference type="GO" id="GO:0009507">
    <property type="term" value="C:chloroplast"/>
    <property type="evidence" value="ECO:0007669"/>
    <property type="project" value="TreeGrafter"/>
</dbReference>
<dbReference type="FunFam" id="2.30.22.10:FF:000001">
    <property type="entry name" value="Protein GrpE"/>
    <property type="match status" value="1"/>
</dbReference>
<feature type="coiled-coil region" evidence="9">
    <location>
        <begin position="123"/>
        <end position="164"/>
    </location>
</feature>
<evidence type="ECO:0000256" key="9">
    <source>
        <dbReference type="SAM" id="Coils"/>
    </source>
</evidence>
<dbReference type="Gene3D" id="2.30.22.10">
    <property type="entry name" value="Head domain of nucleotide exchange factor GrpE"/>
    <property type="match status" value="1"/>
</dbReference>
<dbReference type="GO" id="GO:0051082">
    <property type="term" value="F:unfolded protein binding"/>
    <property type="evidence" value="ECO:0007669"/>
    <property type="project" value="TreeGrafter"/>
</dbReference>
<evidence type="ECO:0000313" key="11">
    <source>
        <dbReference type="EMBL" id="CAL0323367.1"/>
    </source>
</evidence>
<keyword evidence="5" id="KW-0346">Stress response</keyword>
<reference evidence="11 12" key="1">
    <citation type="submission" date="2024-03" db="EMBL/GenBank/DDBJ databases">
        <authorList>
            <person name="Martinez-Hernandez J."/>
        </authorList>
    </citation>
    <scope>NUCLEOTIDE SEQUENCE [LARGE SCALE GENOMIC DNA]</scope>
</reference>
<evidence type="ECO:0000256" key="5">
    <source>
        <dbReference type="ARBA" id="ARBA00023016"/>
    </source>
</evidence>
<comment type="function">
    <text evidence="7">Essential component of the PAM complex, a complex required for the translocation of transit peptide-containing proteins from the inner membrane into the mitochondrial matrix in an ATP-dependent manner.</text>
</comment>
<evidence type="ECO:0000256" key="6">
    <source>
        <dbReference type="ARBA" id="ARBA00023186"/>
    </source>
</evidence>
<feature type="region of interest" description="Disordered" evidence="10">
    <location>
        <begin position="1"/>
        <end position="21"/>
    </location>
</feature>
<dbReference type="EMBL" id="CAXHTB010000017">
    <property type="protein sequence ID" value="CAL0323367.1"/>
    <property type="molecule type" value="Genomic_DNA"/>
</dbReference>
<dbReference type="PROSITE" id="PS01071">
    <property type="entry name" value="GRPE"/>
    <property type="match status" value="1"/>
</dbReference>
<evidence type="ECO:0000256" key="3">
    <source>
        <dbReference type="ARBA" id="ARBA00011738"/>
    </source>
</evidence>
<dbReference type="SUPFAM" id="SSF51064">
    <property type="entry name" value="Head domain of nucleotide exchange factor GrpE"/>
    <property type="match status" value="1"/>
</dbReference>
<dbReference type="Gene3D" id="3.90.20.20">
    <property type="match status" value="1"/>
</dbReference>
<protein>
    <recommendedName>
        <fullName evidence="7">GrpE protein homolog</fullName>
    </recommendedName>
</protein>
<dbReference type="FunFam" id="3.90.20.20:FF:000006">
    <property type="entry name" value="GrpE protein homolog"/>
    <property type="match status" value="1"/>
</dbReference>
<dbReference type="PANTHER" id="PTHR21237:SF27">
    <property type="entry name" value="GRPE PROTEIN HOMOLOG"/>
    <property type="match status" value="1"/>
</dbReference>
<gene>
    <name evidence="11" type="ORF">LLUT_LOCUS24427</name>
</gene>
<feature type="compositionally biased region" description="Low complexity" evidence="10">
    <location>
        <begin position="324"/>
        <end position="346"/>
    </location>
</feature>
<dbReference type="Proteomes" id="UP001497480">
    <property type="component" value="Unassembled WGS sequence"/>
</dbReference>
<dbReference type="PRINTS" id="PR00773">
    <property type="entry name" value="GRPEPROTEIN"/>
</dbReference>
<dbReference type="GO" id="GO:0042803">
    <property type="term" value="F:protein homodimerization activity"/>
    <property type="evidence" value="ECO:0007669"/>
    <property type="project" value="InterPro"/>
</dbReference>
<feature type="compositionally biased region" description="Polar residues" evidence="10">
    <location>
        <begin position="10"/>
        <end position="21"/>
    </location>
</feature>
<comment type="similarity">
    <text evidence="2 8">Belongs to the GrpE family.</text>
</comment>
<evidence type="ECO:0000256" key="10">
    <source>
        <dbReference type="SAM" id="MobiDB-lite"/>
    </source>
</evidence>
<dbReference type="CDD" id="cd00446">
    <property type="entry name" value="GrpE"/>
    <property type="match status" value="1"/>
</dbReference>
<dbReference type="NCBIfam" id="NF010738">
    <property type="entry name" value="PRK14140.1"/>
    <property type="match status" value="1"/>
</dbReference>
<dbReference type="SUPFAM" id="SSF58014">
    <property type="entry name" value="Coiled-coil domain of nucleotide exchange factor GrpE"/>
    <property type="match status" value="1"/>
</dbReference>
<dbReference type="InterPro" id="IPR013805">
    <property type="entry name" value="GrpE_CC"/>
</dbReference>
<sequence>MATVLRTPTFRPQPSPCTSANSLKPSSVAVVSFRQSTSFRRMPSPFTSLRLHKLPSLRFVKFVPFAFDGNTEAPQVQEPEVQDSPDGAAGIKDIIDEDEVSDAGETSASPFQVLLHSYKEAFANNDEAKVAELESSLKSIEDEKIDLEGKIASLSEELSVEKNRILRISADFDNFRKRTERDRLSLVTNAQGEVVESLLGVLDNFERAKTQIKVETEGEEKINNSYQSIYKQFTEILTSLGVKPVETVGRPFDPLLHEAIMREDSTEFEDGIILQEFRKGFTLGDRLLRPSMVKVSAGPGPAKPEQEALLEEQVTSEISEASLENESNTEASVENESNTEASVENESNTETESA</sequence>
<name>A0AAV1XQJ8_LUPLU</name>
<comment type="subunit">
    <text evidence="3">Homodimer.</text>
</comment>
<comment type="subcellular location">
    <subcellularLocation>
        <location evidence="1">Cytoplasm</location>
    </subcellularLocation>
    <subcellularLocation>
        <location evidence="7">Mitochondrion matrix</location>
    </subcellularLocation>
</comment>
<evidence type="ECO:0000256" key="2">
    <source>
        <dbReference type="ARBA" id="ARBA00009054"/>
    </source>
</evidence>
<organism evidence="11 12">
    <name type="scientific">Lupinus luteus</name>
    <name type="common">European yellow lupine</name>
    <dbReference type="NCBI Taxonomy" id="3873"/>
    <lineage>
        <taxon>Eukaryota</taxon>
        <taxon>Viridiplantae</taxon>
        <taxon>Streptophyta</taxon>
        <taxon>Embryophyta</taxon>
        <taxon>Tracheophyta</taxon>
        <taxon>Spermatophyta</taxon>
        <taxon>Magnoliopsida</taxon>
        <taxon>eudicotyledons</taxon>
        <taxon>Gunneridae</taxon>
        <taxon>Pentapetalae</taxon>
        <taxon>rosids</taxon>
        <taxon>fabids</taxon>
        <taxon>Fabales</taxon>
        <taxon>Fabaceae</taxon>
        <taxon>Papilionoideae</taxon>
        <taxon>50 kb inversion clade</taxon>
        <taxon>genistoids sensu lato</taxon>
        <taxon>core genistoids</taxon>
        <taxon>Genisteae</taxon>
        <taxon>Lupinus</taxon>
    </lineage>
</organism>
<evidence type="ECO:0000313" key="12">
    <source>
        <dbReference type="Proteomes" id="UP001497480"/>
    </source>
</evidence>
<keyword evidence="6 7" id="KW-0143">Chaperone</keyword>
<dbReference type="InterPro" id="IPR000740">
    <property type="entry name" value="GrpE"/>
</dbReference>
<dbReference type="Pfam" id="PF01025">
    <property type="entry name" value="GrpE"/>
    <property type="match status" value="1"/>
</dbReference>
<dbReference type="GO" id="GO:0051087">
    <property type="term" value="F:protein-folding chaperone binding"/>
    <property type="evidence" value="ECO:0007669"/>
    <property type="project" value="InterPro"/>
</dbReference>
<dbReference type="NCBIfam" id="NF010741">
    <property type="entry name" value="PRK14143.1"/>
    <property type="match status" value="1"/>
</dbReference>
<dbReference type="InterPro" id="IPR009012">
    <property type="entry name" value="GrpE_head"/>
</dbReference>
<dbReference type="GO" id="GO:0005759">
    <property type="term" value="C:mitochondrial matrix"/>
    <property type="evidence" value="ECO:0007669"/>
    <property type="project" value="UniProtKB-SubCell"/>
</dbReference>
<accession>A0AAV1XQJ8</accession>
<keyword evidence="7" id="KW-0496">Mitochondrion</keyword>
<dbReference type="AlphaFoldDB" id="A0AAV1XQJ8"/>
<keyword evidence="12" id="KW-1185">Reference proteome</keyword>
<dbReference type="PANTHER" id="PTHR21237">
    <property type="entry name" value="GRPE PROTEIN"/>
    <property type="match status" value="1"/>
</dbReference>
<feature type="region of interest" description="Disordered" evidence="10">
    <location>
        <begin position="295"/>
        <end position="354"/>
    </location>
</feature>
<evidence type="ECO:0000256" key="7">
    <source>
        <dbReference type="RuleBase" id="RU000640"/>
    </source>
</evidence>
<evidence type="ECO:0000256" key="1">
    <source>
        <dbReference type="ARBA" id="ARBA00004496"/>
    </source>
</evidence>
<evidence type="ECO:0000256" key="8">
    <source>
        <dbReference type="RuleBase" id="RU004478"/>
    </source>
</evidence>
<keyword evidence="9" id="KW-0175">Coiled coil</keyword>
<keyword evidence="4" id="KW-0963">Cytoplasm</keyword>
<dbReference type="HAMAP" id="MF_01151">
    <property type="entry name" value="GrpE"/>
    <property type="match status" value="1"/>
</dbReference>
<dbReference type="GO" id="GO:0006457">
    <property type="term" value="P:protein folding"/>
    <property type="evidence" value="ECO:0007669"/>
    <property type="project" value="InterPro"/>
</dbReference>